<evidence type="ECO:0000313" key="8">
    <source>
        <dbReference type="EMBL" id="EXI80000.1"/>
    </source>
</evidence>
<reference evidence="8 9" key="1">
    <citation type="submission" date="2014-02" db="EMBL/GenBank/DDBJ databases">
        <title>Expanding our view of genomic diversity in Candidatus Accumulibacter clades.</title>
        <authorList>
            <person name="Skennerton C.T."/>
            <person name="Barr J.J."/>
            <person name="Slater F.R."/>
            <person name="Bond P.L."/>
            <person name="Tyson G.W."/>
        </authorList>
    </citation>
    <scope>NUCLEOTIDE SEQUENCE [LARGE SCALE GENOMIC DNA]</scope>
    <source>
        <strain evidence="9">BA-92</strain>
    </source>
</reference>
<keyword evidence="5" id="KW-0184">Conjugation</keyword>
<dbReference type="MEROPS" id="S26.014"/>
<feature type="signal peptide" evidence="6">
    <location>
        <begin position="1"/>
        <end position="26"/>
    </location>
</feature>
<dbReference type="Proteomes" id="UP000021816">
    <property type="component" value="Unassembled WGS sequence"/>
</dbReference>
<evidence type="ECO:0000313" key="9">
    <source>
        <dbReference type="Proteomes" id="UP000021816"/>
    </source>
</evidence>
<evidence type="ECO:0000259" key="7">
    <source>
        <dbReference type="Pfam" id="PF10502"/>
    </source>
</evidence>
<keyword evidence="3 6" id="KW-0732">Signal</keyword>
<evidence type="ECO:0000256" key="5">
    <source>
        <dbReference type="ARBA" id="ARBA00022971"/>
    </source>
</evidence>
<feature type="domain" description="Peptidase S26" evidence="7">
    <location>
        <begin position="26"/>
        <end position="174"/>
    </location>
</feature>
<dbReference type="InterPro" id="IPR036286">
    <property type="entry name" value="LexA/Signal_pep-like_sf"/>
</dbReference>
<dbReference type="SUPFAM" id="SSF51306">
    <property type="entry name" value="LexA/Signal peptidase"/>
    <property type="match status" value="1"/>
</dbReference>
<dbReference type="InterPro" id="IPR014139">
    <property type="entry name" value="Peptidase_S26C_TraF"/>
</dbReference>
<dbReference type="GO" id="GO:0042597">
    <property type="term" value="C:periplasmic space"/>
    <property type="evidence" value="ECO:0007669"/>
    <property type="project" value="UniProtKB-SubCell"/>
</dbReference>
<comment type="caution">
    <text evidence="8">The sequence shown here is derived from an EMBL/GenBank/DDBJ whole genome shotgun (WGS) entry which is preliminary data.</text>
</comment>
<dbReference type="Gene3D" id="2.10.109.10">
    <property type="entry name" value="Umud Fragment, subunit A"/>
    <property type="match status" value="1"/>
</dbReference>
<dbReference type="NCBIfam" id="TIGR02771">
    <property type="entry name" value="TraF_Ti"/>
    <property type="match status" value="1"/>
</dbReference>
<accession>A0A011PT62</accession>
<sequence>MKCFLKRVSVATAVAGVSLLLLGAMAYASGARINSTRSIPVGVYWLSSDPVVKGAYVIFCPPQVGVFDEAKARGYIGAGFCPGEYGYMMKRVLAAKNDAVTITAEGVRVNGELLPLSAPIEADSAGRPLPRFQAERFTLSGSELLLMSDVSGISFDGRYFGPIDRSQIKGVIRPVFTW</sequence>
<organism evidence="8 9">
    <name type="scientific">Candidatus Accumulibacter appositus</name>
    <dbReference type="NCBI Taxonomy" id="1454003"/>
    <lineage>
        <taxon>Bacteria</taxon>
        <taxon>Pseudomonadati</taxon>
        <taxon>Pseudomonadota</taxon>
        <taxon>Betaproteobacteria</taxon>
        <taxon>Candidatus Accumulibacter</taxon>
    </lineage>
</organism>
<comment type="subcellular location">
    <subcellularLocation>
        <location evidence="1">Periplasm</location>
    </subcellularLocation>
</comment>
<comment type="similarity">
    <text evidence="2">Belongs to the peptidase S26C family.</text>
</comment>
<dbReference type="GO" id="GO:0006465">
    <property type="term" value="P:signal peptide processing"/>
    <property type="evidence" value="ECO:0007669"/>
    <property type="project" value="InterPro"/>
</dbReference>
<evidence type="ECO:0000256" key="6">
    <source>
        <dbReference type="SAM" id="SignalP"/>
    </source>
</evidence>
<gene>
    <name evidence="8" type="ORF">AW10_02058</name>
</gene>
<dbReference type="AlphaFoldDB" id="A0A011PT62"/>
<evidence type="ECO:0000256" key="4">
    <source>
        <dbReference type="ARBA" id="ARBA00022764"/>
    </source>
</evidence>
<proteinExistence type="inferred from homology"/>
<dbReference type="InterPro" id="IPR019533">
    <property type="entry name" value="Peptidase_S26"/>
</dbReference>
<evidence type="ECO:0000256" key="2">
    <source>
        <dbReference type="ARBA" id="ARBA00005849"/>
    </source>
</evidence>
<dbReference type="Pfam" id="PF10502">
    <property type="entry name" value="Peptidase_S26"/>
    <property type="match status" value="1"/>
</dbReference>
<dbReference type="PATRIC" id="fig|1454003.3.peg.2105"/>
<dbReference type="EMBL" id="JEMX01000043">
    <property type="protein sequence ID" value="EXI80000.1"/>
    <property type="molecule type" value="Genomic_DNA"/>
</dbReference>
<dbReference type="GO" id="GO:0004252">
    <property type="term" value="F:serine-type endopeptidase activity"/>
    <property type="evidence" value="ECO:0007669"/>
    <property type="project" value="InterPro"/>
</dbReference>
<protein>
    <submittedName>
        <fullName evidence="8">Conjugal transfer peptidase TraF</fullName>
    </submittedName>
</protein>
<evidence type="ECO:0000256" key="1">
    <source>
        <dbReference type="ARBA" id="ARBA00004418"/>
    </source>
</evidence>
<name>A0A011PT62_9PROT</name>
<evidence type="ECO:0000256" key="3">
    <source>
        <dbReference type="ARBA" id="ARBA00022729"/>
    </source>
</evidence>
<dbReference type="NCBIfam" id="NF010459">
    <property type="entry name" value="PRK13884.1"/>
    <property type="match status" value="1"/>
</dbReference>
<feature type="chain" id="PRO_5001461486" evidence="6">
    <location>
        <begin position="27"/>
        <end position="178"/>
    </location>
</feature>
<keyword evidence="4" id="KW-0574">Periplasm</keyword>
<dbReference type="STRING" id="1454003.AW10_02058"/>